<evidence type="ECO:0000313" key="1">
    <source>
        <dbReference type="EMBL" id="KAK9235776.1"/>
    </source>
</evidence>
<feature type="non-terminal residue" evidence="1">
    <location>
        <position position="129"/>
    </location>
</feature>
<evidence type="ECO:0000313" key="2">
    <source>
        <dbReference type="Proteomes" id="UP001433508"/>
    </source>
</evidence>
<keyword evidence="2" id="KW-1185">Reference proteome</keyword>
<accession>A0ACC3SWM0</accession>
<protein>
    <submittedName>
        <fullName evidence="1">Uncharacterized protein</fullName>
    </submittedName>
</protein>
<dbReference type="Proteomes" id="UP001433508">
    <property type="component" value="Unassembled WGS sequence"/>
</dbReference>
<reference evidence="2" key="1">
    <citation type="journal article" date="2024" name="Front. Bioeng. Biotechnol.">
        <title>Genome-scale model development and genomic sequencing of the oleaginous clade Lipomyces.</title>
        <authorList>
            <person name="Czajka J.J."/>
            <person name="Han Y."/>
            <person name="Kim J."/>
            <person name="Mondo S.J."/>
            <person name="Hofstad B.A."/>
            <person name="Robles A."/>
            <person name="Haridas S."/>
            <person name="Riley R."/>
            <person name="LaButti K."/>
            <person name="Pangilinan J."/>
            <person name="Andreopoulos W."/>
            <person name="Lipzen A."/>
            <person name="Yan J."/>
            <person name="Wang M."/>
            <person name="Ng V."/>
            <person name="Grigoriev I.V."/>
            <person name="Spatafora J.W."/>
            <person name="Magnuson J.K."/>
            <person name="Baker S.E."/>
            <person name="Pomraning K.R."/>
        </authorList>
    </citation>
    <scope>NUCLEOTIDE SEQUENCE [LARGE SCALE GENOMIC DNA]</scope>
    <source>
        <strain evidence="2">CBS 7786</strain>
    </source>
</reference>
<comment type="caution">
    <text evidence="1">The sequence shown here is derived from an EMBL/GenBank/DDBJ whole genome shotgun (WGS) entry which is preliminary data.</text>
</comment>
<feature type="non-terminal residue" evidence="1">
    <location>
        <position position="1"/>
    </location>
</feature>
<gene>
    <name evidence="1" type="ORF">V1525DRAFT_324913</name>
</gene>
<name>A0ACC3SWM0_LIPKO</name>
<sequence length="129" mass="14552">PGQSLGSTQSPTTVIKSLHSSYEMQPDGVVFFETSVGEEYKVVVEVGVSKTHDNLLKKARKWIFDARCNIVILLAFYEKTRYSAPAEPISLTSHQMEDDVVQMNQLWKSQILSEIGALEFKGQTWLDEV</sequence>
<dbReference type="EMBL" id="MU971404">
    <property type="protein sequence ID" value="KAK9235776.1"/>
    <property type="molecule type" value="Genomic_DNA"/>
</dbReference>
<proteinExistence type="predicted"/>
<organism evidence="1 2">
    <name type="scientific">Lipomyces kononenkoae</name>
    <name type="common">Yeast</name>
    <dbReference type="NCBI Taxonomy" id="34357"/>
    <lineage>
        <taxon>Eukaryota</taxon>
        <taxon>Fungi</taxon>
        <taxon>Dikarya</taxon>
        <taxon>Ascomycota</taxon>
        <taxon>Saccharomycotina</taxon>
        <taxon>Lipomycetes</taxon>
        <taxon>Lipomycetales</taxon>
        <taxon>Lipomycetaceae</taxon>
        <taxon>Lipomyces</taxon>
    </lineage>
</organism>